<protein>
    <submittedName>
        <fullName evidence="1">Uncharacterized protein</fullName>
    </submittedName>
</protein>
<evidence type="ECO:0000313" key="1">
    <source>
        <dbReference type="EMBL" id="MCG4765276.1"/>
    </source>
</evidence>
<dbReference type="Proteomes" id="UP001199915">
    <property type="component" value="Unassembled WGS sequence"/>
</dbReference>
<organism evidence="1 2">
    <name type="scientific">Fusicatenibacter saccharivorans</name>
    <dbReference type="NCBI Taxonomy" id="1150298"/>
    <lineage>
        <taxon>Bacteria</taxon>
        <taxon>Bacillati</taxon>
        <taxon>Bacillota</taxon>
        <taxon>Clostridia</taxon>
        <taxon>Lachnospirales</taxon>
        <taxon>Lachnospiraceae</taxon>
        <taxon>Fusicatenibacter</taxon>
    </lineage>
</organism>
<sequence length="48" mass="5608">MGAYYLSEEFIEQLMLGKEYEFDEETLSEAGLTIPPDRKYRGEKFIGI</sequence>
<dbReference type="EMBL" id="JAKNFS010000008">
    <property type="protein sequence ID" value="MCG4765276.1"/>
    <property type="molecule type" value="Genomic_DNA"/>
</dbReference>
<reference evidence="1" key="1">
    <citation type="submission" date="2022-01" db="EMBL/GenBank/DDBJ databases">
        <title>Collection of gut derived symbiotic bacterial strains cultured from healthy donors.</title>
        <authorList>
            <person name="Lin H."/>
            <person name="Kohout C."/>
            <person name="Waligurski E."/>
            <person name="Pamer E.G."/>
        </authorList>
    </citation>
    <scope>NUCLEOTIDE SEQUENCE</scope>
    <source>
        <strain evidence="1">DFI.5.49</strain>
    </source>
</reference>
<accession>A0AAE3JSH6</accession>
<gene>
    <name evidence="1" type="ORF">L0N21_07095</name>
</gene>
<dbReference type="AlphaFoldDB" id="A0AAE3JSH6"/>
<comment type="caution">
    <text evidence="1">The sequence shown here is derived from an EMBL/GenBank/DDBJ whole genome shotgun (WGS) entry which is preliminary data.</text>
</comment>
<name>A0AAE3JSH6_9FIRM</name>
<proteinExistence type="predicted"/>
<dbReference type="RefSeq" id="WP_156338071.1">
    <property type="nucleotide sequence ID" value="NZ_CZAL01000011.1"/>
</dbReference>
<evidence type="ECO:0000313" key="2">
    <source>
        <dbReference type="Proteomes" id="UP001199915"/>
    </source>
</evidence>